<sequence>MPSVPAPSPSYATSLISEDVRRLVQEDLKDALPTALILAFANVKVPPRSPSWHTHSTADDSIFAHVFPFVY</sequence>
<dbReference type="Proteomes" id="UP001497516">
    <property type="component" value="Chromosome 2"/>
</dbReference>
<accession>A0AAV2D841</accession>
<dbReference type="AlphaFoldDB" id="A0AAV2D841"/>
<evidence type="ECO:0000313" key="1">
    <source>
        <dbReference type="EMBL" id="CAL1369743.1"/>
    </source>
</evidence>
<name>A0AAV2D841_9ROSI</name>
<evidence type="ECO:0000313" key="2">
    <source>
        <dbReference type="Proteomes" id="UP001497516"/>
    </source>
</evidence>
<reference evidence="1 2" key="1">
    <citation type="submission" date="2024-04" db="EMBL/GenBank/DDBJ databases">
        <authorList>
            <person name="Fracassetti M."/>
        </authorList>
    </citation>
    <scope>NUCLEOTIDE SEQUENCE [LARGE SCALE GENOMIC DNA]</scope>
</reference>
<gene>
    <name evidence="1" type="ORF">LTRI10_LOCUS12193</name>
</gene>
<keyword evidence="2" id="KW-1185">Reference proteome</keyword>
<organism evidence="1 2">
    <name type="scientific">Linum trigynum</name>
    <dbReference type="NCBI Taxonomy" id="586398"/>
    <lineage>
        <taxon>Eukaryota</taxon>
        <taxon>Viridiplantae</taxon>
        <taxon>Streptophyta</taxon>
        <taxon>Embryophyta</taxon>
        <taxon>Tracheophyta</taxon>
        <taxon>Spermatophyta</taxon>
        <taxon>Magnoliopsida</taxon>
        <taxon>eudicotyledons</taxon>
        <taxon>Gunneridae</taxon>
        <taxon>Pentapetalae</taxon>
        <taxon>rosids</taxon>
        <taxon>fabids</taxon>
        <taxon>Malpighiales</taxon>
        <taxon>Linaceae</taxon>
        <taxon>Linum</taxon>
    </lineage>
</organism>
<proteinExistence type="predicted"/>
<dbReference type="EMBL" id="OZ034815">
    <property type="protein sequence ID" value="CAL1369743.1"/>
    <property type="molecule type" value="Genomic_DNA"/>
</dbReference>
<protein>
    <submittedName>
        <fullName evidence="1">Uncharacterized protein</fullName>
    </submittedName>
</protein>